<dbReference type="EMBL" id="FNCY01000007">
    <property type="protein sequence ID" value="SDH63739.1"/>
    <property type="molecule type" value="Genomic_DNA"/>
</dbReference>
<dbReference type="AlphaFoldDB" id="A0A1G8E268"/>
<dbReference type="SUPFAM" id="SSF53474">
    <property type="entry name" value="alpha/beta-Hydrolases"/>
    <property type="match status" value="1"/>
</dbReference>
<dbReference type="RefSeq" id="WP_091937169.1">
    <property type="nucleotide sequence ID" value="NZ_FNCY01000007.1"/>
</dbReference>
<dbReference type="InterPro" id="IPR029058">
    <property type="entry name" value="AB_hydrolase_fold"/>
</dbReference>
<evidence type="ECO:0000256" key="2">
    <source>
        <dbReference type="SAM" id="SignalP"/>
    </source>
</evidence>
<name>A0A1G8E268_9RHOO</name>
<dbReference type="PANTHER" id="PTHR22946">
    <property type="entry name" value="DIENELACTONE HYDROLASE DOMAIN-CONTAINING PROTEIN-RELATED"/>
    <property type="match status" value="1"/>
</dbReference>
<dbReference type="Proteomes" id="UP000198607">
    <property type="component" value="Unassembled WGS sequence"/>
</dbReference>
<dbReference type="InterPro" id="IPR050261">
    <property type="entry name" value="FrsA_esterase"/>
</dbReference>
<dbReference type="InterPro" id="IPR002925">
    <property type="entry name" value="Dienelactn_hydro"/>
</dbReference>
<feature type="domain" description="Dienelactone hydrolase" evidence="3">
    <location>
        <begin position="105"/>
        <end position="230"/>
    </location>
</feature>
<reference evidence="4 5" key="1">
    <citation type="submission" date="2016-10" db="EMBL/GenBank/DDBJ databases">
        <authorList>
            <person name="de Groot N.N."/>
        </authorList>
    </citation>
    <scope>NUCLEOTIDE SEQUENCE [LARGE SCALE GENOMIC DNA]</scope>
    <source>
        <strain evidence="4 5">DSM 5885</strain>
    </source>
</reference>
<keyword evidence="1 4" id="KW-0378">Hydrolase</keyword>
<dbReference type="Pfam" id="PF01738">
    <property type="entry name" value="DLH"/>
    <property type="match status" value="1"/>
</dbReference>
<keyword evidence="2" id="KW-0732">Signal</keyword>
<keyword evidence="5" id="KW-1185">Reference proteome</keyword>
<feature type="signal peptide" evidence="2">
    <location>
        <begin position="1"/>
        <end position="27"/>
    </location>
</feature>
<dbReference type="GO" id="GO:0052689">
    <property type="term" value="F:carboxylic ester hydrolase activity"/>
    <property type="evidence" value="ECO:0007669"/>
    <property type="project" value="UniProtKB-ARBA"/>
</dbReference>
<organism evidence="4 5">
    <name type="scientific">Propionivibrio dicarboxylicus</name>
    <dbReference type="NCBI Taxonomy" id="83767"/>
    <lineage>
        <taxon>Bacteria</taxon>
        <taxon>Pseudomonadati</taxon>
        <taxon>Pseudomonadota</taxon>
        <taxon>Betaproteobacteria</taxon>
        <taxon>Rhodocyclales</taxon>
        <taxon>Rhodocyclaceae</taxon>
        <taxon>Propionivibrio</taxon>
    </lineage>
</organism>
<feature type="chain" id="PRO_5011724304" evidence="2">
    <location>
        <begin position="28"/>
        <end position="260"/>
    </location>
</feature>
<evidence type="ECO:0000256" key="1">
    <source>
        <dbReference type="ARBA" id="ARBA00022801"/>
    </source>
</evidence>
<accession>A0A1G8E268</accession>
<evidence type="ECO:0000313" key="5">
    <source>
        <dbReference type="Proteomes" id="UP000198607"/>
    </source>
</evidence>
<gene>
    <name evidence="4" type="ORF">SAMN05660652_02002</name>
</gene>
<dbReference type="Gene3D" id="3.40.50.1820">
    <property type="entry name" value="alpha/beta hydrolase"/>
    <property type="match status" value="1"/>
</dbReference>
<dbReference type="STRING" id="83767.SAMN05660652_02002"/>
<proteinExistence type="predicted"/>
<dbReference type="PANTHER" id="PTHR22946:SF9">
    <property type="entry name" value="POLYKETIDE TRANSFERASE AF380"/>
    <property type="match status" value="1"/>
</dbReference>
<sequence length="260" mass="28210">MIPGVRRALLGLAGAMALATTALTANAAWDAEQLGAATRIYLPESGGTPPLMIIVQGTATVGERERDWARWFAERSIAAVIIDSARLRGRRNFDGVSASQDYSHDIVEVLGWLAAERGIDTTRFGIIGFSRGGTTVLNAGKHFSPPTAAPDLVFSFYPGWAFSCPNTHANPATAIHVFYGDADEYGLDQDLQQACKTMTEKSANAHFHAITGAHHGFDQPGEGYFSSGRKSFRRKFDATARDDARRIVAEIIDTQWPARP</sequence>
<evidence type="ECO:0000313" key="4">
    <source>
        <dbReference type="EMBL" id="SDH63739.1"/>
    </source>
</evidence>
<evidence type="ECO:0000259" key="3">
    <source>
        <dbReference type="Pfam" id="PF01738"/>
    </source>
</evidence>
<dbReference type="OrthoDB" id="1412847at2"/>
<protein>
    <submittedName>
        <fullName evidence="4">Dienelactone hydrolase</fullName>
    </submittedName>
</protein>